<accession>A0ACC2P993</accession>
<comment type="caution">
    <text evidence="1">The sequence shown here is derived from an EMBL/GenBank/DDBJ whole genome shotgun (WGS) entry which is preliminary data.</text>
</comment>
<gene>
    <name evidence="1" type="ORF">QAD02_014132</name>
</gene>
<reference evidence="1" key="1">
    <citation type="submission" date="2023-04" db="EMBL/GenBank/DDBJ databases">
        <title>A chromosome-level genome assembly of the parasitoid wasp Eretmocerus hayati.</title>
        <authorList>
            <person name="Zhong Y."/>
            <person name="Liu S."/>
            <person name="Liu Y."/>
        </authorList>
    </citation>
    <scope>NUCLEOTIDE SEQUENCE</scope>
    <source>
        <strain evidence="1">ZJU_SS_LIU_2023</strain>
    </source>
</reference>
<protein>
    <submittedName>
        <fullName evidence="1">Uncharacterized protein</fullName>
    </submittedName>
</protein>
<keyword evidence="2" id="KW-1185">Reference proteome</keyword>
<organism evidence="1 2">
    <name type="scientific">Eretmocerus hayati</name>
    <dbReference type="NCBI Taxonomy" id="131215"/>
    <lineage>
        <taxon>Eukaryota</taxon>
        <taxon>Metazoa</taxon>
        <taxon>Ecdysozoa</taxon>
        <taxon>Arthropoda</taxon>
        <taxon>Hexapoda</taxon>
        <taxon>Insecta</taxon>
        <taxon>Pterygota</taxon>
        <taxon>Neoptera</taxon>
        <taxon>Endopterygota</taxon>
        <taxon>Hymenoptera</taxon>
        <taxon>Apocrita</taxon>
        <taxon>Proctotrupomorpha</taxon>
        <taxon>Chalcidoidea</taxon>
        <taxon>Aphelinidae</taxon>
        <taxon>Aphelininae</taxon>
        <taxon>Eretmocerus</taxon>
    </lineage>
</organism>
<proteinExistence type="predicted"/>
<dbReference type="EMBL" id="CM056742">
    <property type="protein sequence ID" value="KAJ8678345.1"/>
    <property type="molecule type" value="Genomic_DNA"/>
</dbReference>
<evidence type="ECO:0000313" key="1">
    <source>
        <dbReference type="EMBL" id="KAJ8678345.1"/>
    </source>
</evidence>
<evidence type="ECO:0000313" key="2">
    <source>
        <dbReference type="Proteomes" id="UP001239111"/>
    </source>
</evidence>
<dbReference type="Proteomes" id="UP001239111">
    <property type="component" value="Chromosome 2"/>
</dbReference>
<name>A0ACC2P993_9HYME</name>
<sequence length="181" mass="20910">MKSHCNERGPDYYTLASLFYEKAHKEGGHLPNATEKIETFHRKVLSISFPMKSDYDIKEEVSTAGHMSSLRSFESYCLRVKNLIEKYRGGYISYGHDERYVKSKVEELEKDKVVKFIESVNWSLDEEEGYGIQKIPRTLDIAISQESTSYIKIPRTRSCRIKASVEYRVDTGHTVPNLSRG</sequence>